<evidence type="ECO:0000256" key="1">
    <source>
        <dbReference type="SAM" id="SignalP"/>
    </source>
</evidence>
<accession>A0ABS8SUK8</accession>
<keyword evidence="3" id="KW-1185">Reference proteome</keyword>
<proteinExistence type="predicted"/>
<sequence>MPCCLSLFIGSMAWPCGMGRGHVCPCSSPLPRTSSHAPDFSEAVPHFPPHITRACACLDRVLCCVCRLRMPAPVPCAHASACALRACQRPCLARMPAPLPRAHASALARTHARLPRESSPVPCIFHKLALPSPSIWPCHRLAESSHRLHACPTGAMRLSVALRLTKAALPSLKSALSRLNAMPIVQPLRTASESRTCRAKPVPSWHDTADIRQGENLPMVENLCATYLNSLINLHDTEASLSGTGNCTRQGMAWCHRVWHDL</sequence>
<gene>
    <name evidence="2" type="ORF">HAX54_047921</name>
</gene>
<evidence type="ECO:0000313" key="2">
    <source>
        <dbReference type="EMBL" id="MCD7462174.1"/>
    </source>
</evidence>
<evidence type="ECO:0000313" key="3">
    <source>
        <dbReference type="Proteomes" id="UP000823775"/>
    </source>
</evidence>
<name>A0ABS8SUK8_DATST</name>
<dbReference type="Proteomes" id="UP000823775">
    <property type="component" value="Unassembled WGS sequence"/>
</dbReference>
<dbReference type="EMBL" id="JACEIK010000784">
    <property type="protein sequence ID" value="MCD7462174.1"/>
    <property type="molecule type" value="Genomic_DNA"/>
</dbReference>
<feature type="signal peptide" evidence="1">
    <location>
        <begin position="1"/>
        <end position="19"/>
    </location>
</feature>
<protein>
    <submittedName>
        <fullName evidence="2">Uncharacterized protein</fullName>
    </submittedName>
</protein>
<reference evidence="2 3" key="1">
    <citation type="journal article" date="2021" name="BMC Genomics">
        <title>Datura genome reveals duplications of psychoactive alkaloid biosynthetic genes and high mutation rate following tissue culture.</title>
        <authorList>
            <person name="Rajewski A."/>
            <person name="Carter-House D."/>
            <person name="Stajich J."/>
            <person name="Litt A."/>
        </authorList>
    </citation>
    <scope>NUCLEOTIDE SEQUENCE [LARGE SCALE GENOMIC DNA]</scope>
    <source>
        <strain evidence="2">AR-01</strain>
    </source>
</reference>
<keyword evidence="1" id="KW-0732">Signal</keyword>
<feature type="chain" id="PRO_5046309023" evidence="1">
    <location>
        <begin position="20"/>
        <end position="262"/>
    </location>
</feature>
<organism evidence="2 3">
    <name type="scientific">Datura stramonium</name>
    <name type="common">Jimsonweed</name>
    <name type="synonym">Common thornapple</name>
    <dbReference type="NCBI Taxonomy" id="4076"/>
    <lineage>
        <taxon>Eukaryota</taxon>
        <taxon>Viridiplantae</taxon>
        <taxon>Streptophyta</taxon>
        <taxon>Embryophyta</taxon>
        <taxon>Tracheophyta</taxon>
        <taxon>Spermatophyta</taxon>
        <taxon>Magnoliopsida</taxon>
        <taxon>eudicotyledons</taxon>
        <taxon>Gunneridae</taxon>
        <taxon>Pentapetalae</taxon>
        <taxon>asterids</taxon>
        <taxon>lamiids</taxon>
        <taxon>Solanales</taxon>
        <taxon>Solanaceae</taxon>
        <taxon>Solanoideae</taxon>
        <taxon>Datureae</taxon>
        <taxon>Datura</taxon>
    </lineage>
</organism>
<comment type="caution">
    <text evidence="2">The sequence shown here is derived from an EMBL/GenBank/DDBJ whole genome shotgun (WGS) entry which is preliminary data.</text>
</comment>